<dbReference type="AlphaFoldDB" id="A0A6J4TVQ4"/>
<feature type="transmembrane region" description="Helical" evidence="2">
    <location>
        <begin position="41"/>
        <end position="60"/>
    </location>
</feature>
<keyword evidence="2" id="KW-0812">Transmembrane</keyword>
<feature type="region of interest" description="Disordered" evidence="1">
    <location>
        <begin position="135"/>
        <end position="187"/>
    </location>
</feature>
<evidence type="ECO:0000313" key="3">
    <source>
        <dbReference type="EMBL" id="CAA9533415.1"/>
    </source>
</evidence>
<feature type="transmembrane region" description="Helical" evidence="2">
    <location>
        <begin position="12"/>
        <end position="29"/>
    </location>
</feature>
<sequence>MVPRKIDLGEALAAVGALLLVVGLFLEWFDGASAWEAFESLDLVLLLGALTVLAAVAGAFDWLGARTLAPLGLTLLLVVVVQLVEPPPAVGEGELGTGAWLGLAGAALVLLGGALRIASISVTVNVGGKDARRRVDAVDRRERAERPPDPPIGRAEGRSTDPAGAVRFGAETDEPTQAFTPVDDPPA</sequence>
<dbReference type="EMBL" id="CADCVT010000436">
    <property type="protein sequence ID" value="CAA9533415.1"/>
    <property type="molecule type" value="Genomic_DNA"/>
</dbReference>
<feature type="transmembrane region" description="Helical" evidence="2">
    <location>
        <begin position="67"/>
        <end position="84"/>
    </location>
</feature>
<keyword evidence="2" id="KW-0472">Membrane</keyword>
<feature type="compositionally biased region" description="Basic and acidic residues" evidence="1">
    <location>
        <begin position="135"/>
        <end position="148"/>
    </location>
</feature>
<keyword evidence="2" id="KW-1133">Transmembrane helix</keyword>
<feature type="transmembrane region" description="Helical" evidence="2">
    <location>
        <begin position="99"/>
        <end position="124"/>
    </location>
</feature>
<proteinExistence type="predicted"/>
<organism evidence="3">
    <name type="scientific">uncultured Solirubrobacteraceae bacterium</name>
    <dbReference type="NCBI Taxonomy" id="1162706"/>
    <lineage>
        <taxon>Bacteria</taxon>
        <taxon>Bacillati</taxon>
        <taxon>Actinomycetota</taxon>
        <taxon>Thermoleophilia</taxon>
        <taxon>Solirubrobacterales</taxon>
        <taxon>Solirubrobacteraceae</taxon>
        <taxon>environmental samples</taxon>
    </lineage>
</organism>
<reference evidence="3" key="1">
    <citation type="submission" date="2020-02" db="EMBL/GenBank/DDBJ databases">
        <authorList>
            <person name="Meier V. D."/>
        </authorList>
    </citation>
    <scope>NUCLEOTIDE SEQUENCE</scope>
    <source>
        <strain evidence="3">AVDCRST_MAG85</strain>
    </source>
</reference>
<protein>
    <submittedName>
        <fullName evidence="3">Uncharacterized protein</fullName>
    </submittedName>
</protein>
<accession>A0A6J4TVQ4</accession>
<evidence type="ECO:0000256" key="1">
    <source>
        <dbReference type="SAM" id="MobiDB-lite"/>
    </source>
</evidence>
<gene>
    <name evidence="3" type="ORF">AVDCRST_MAG85-3875</name>
</gene>
<name>A0A6J4TVQ4_9ACTN</name>
<evidence type="ECO:0000256" key="2">
    <source>
        <dbReference type="SAM" id="Phobius"/>
    </source>
</evidence>